<accession>A0A2M7XD37</accession>
<evidence type="ECO:0000259" key="1">
    <source>
        <dbReference type="Pfam" id="PF05970"/>
    </source>
</evidence>
<name>A0A2M7XD37_9BACT</name>
<dbReference type="Pfam" id="PF05970">
    <property type="entry name" value="PIF1"/>
    <property type="match status" value="1"/>
</dbReference>
<proteinExistence type="predicted"/>
<dbReference type="Gene3D" id="2.30.30.940">
    <property type="match status" value="1"/>
</dbReference>
<organism evidence="2 3">
    <name type="scientific">Candidatus Uhrbacteria bacterium CG_4_9_14_3_um_filter_41_35</name>
    <dbReference type="NCBI Taxonomy" id="1975034"/>
    <lineage>
        <taxon>Bacteria</taxon>
        <taxon>Candidatus Uhriibacteriota</taxon>
    </lineage>
</organism>
<sequence>MIKISKEFKKALAIMEDTKEHLFLTGNAGTGKSTLLQYFRKHTAKKIVVLAPTGVAALNVKGQTIHSFFGFNPSIRKENVRKASVDKRRLFESVETIVIDEISMVRADLLDCIDKSLRINRNKPKEAFGGVQMIFIGDLFQLPPVLTDEERYIFEEEYRSPYFFSAYVLGDFDINFIELKKVYRQQDNRFVELLNNLRNKRMTASDVQILDTCHDADFDPGDDTNFVHLTTTNKMAEQRNYSELQKLEGEEYKLTGTKNGDFRASRLPSEDVLKLKVGARVMFTNNDSQKRWVNGTLGTVTEIKKELGIYAIYVELANGKIVPVNRHTWEMFEYSPSVSGEIGTQVTGSYRQYPLTLAWAVTIHKAQGKTFDKVLVDMGWGAFAHGQMYVALSRCTSLDGLVLRKPFREKDVIVDSAVIDYVNAYTK</sequence>
<dbReference type="InterPro" id="IPR010285">
    <property type="entry name" value="DNA_helicase_pif1-like_DEAD"/>
</dbReference>
<evidence type="ECO:0000313" key="2">
    <source>
        <dbReference type="EMBL" id="PJA45798.1"/>
    </source>
</evidence>
<dbReference type="Gene3D" id="3.40.50.300">
    <property type="entry name" value="P-loop containing nucleotide triphosphate hydrolases"/>
    <property type="match status" value="2"/>
</dbReference>
<dbReference type="AlphaFoldDB" id="A0A2M7XD37"/>
<evidence type="ECO:0000313" key="3">
    <source>
        <dbReference type="Proteomes" id="UP000231263"/>
    </source>
</evidence>
<gene>
    <name evidence="2" type="ORF">CO173_04475</name>
</gene>
<comment type="caution">
    <text evidence="2">The sequence shown here is derived from an EMBL/GenBank/DDBJ whole genome shotgun (WGS) entry which is preliminary data.</text>
</comment>
<dbReference type="InterPro" id="IPR051055">
    <property type="entry name" value="PIF1_helicase"/>
</dbReference>
<dbReference type="GO" id="GO:0003678">
    <property type="term" value="F:DNA helicase activity"/>
    <property type="evidence" value="ECO:0007669"/>
    <property type="project" value="InterPro"/>
</dbReference>
<dbReference type="Proteomes" id="UP000231263">
    <property type="component" value="Unassembled WGS sequence"/>
</dbReference>
<feature type="domain" description="DNA helicase Pif1-like DEAD-box helicase" evidence="1">
    <location>
        <begin position="13"/>
        <end position="199"/>
    </location>
</feature>
<dbReference type="PANTHER" id="PTHR47642:SF7">
    <property type="entry name" value="ATP-DEPENDENT DNA HELICASE PIF1"/>
    <property type="match status" value="1"/>
</dbReference>
<reference evidence="3" key="1">
    <citation type="submission" date="2017-09" db="EMBL/GenBank/DDBJ databases">
        <title>Depth-based differentiation of microbial function through sediment-hosted aquifers and enrichment of novel symbionts in the deep terrestrial subsurface.</title>
        <authorList>
            <person name="Probst A.J."/>
            <person name="Ladd B."/>
            <person name="Jarett J.K."/>
            <person name="Geller-Mcgrath D.E."/>
            <person name="Sieber C.M.K."/>
            <person name="Emerson J.B."/>
            <person name="Anantharaman K."/>
            <person name="Thomas B.C."/>
            <person name="Malmstrom R."/>
            <person name="Stieglmeier M."/>
            <person name="Klingl A."/>
            <person name="Woyke T."/>
            <person name="Ryan C.M."/>
            <person name="Banfield J.F."/>
        </authorList>
    </citation>
    <scope>NUCLEOTIDE SEQUENCE [LARGE SCALE GENOMIC DNA]</scope>
</reference>
<dbReference type="PANTHER" id="PTHR47642">
    <property type="entry name" value="ATP-DEPENDENT DNA HELICASE"/>
    <property type="match status" value="1"/>
</dbReference>
<dbReference type="GO" id="GO:0006281">
    <property type="term" value="P:DNA repair"/>
    <property type="evidence" value="ECO:0007669"/>
    <property type="project" value="InterPro"/>
</dbReference>
<dbReference type="EMBL" id="PFWT01000025">
    <property type="protein sequence ID" value="PJA45798.1"/>
    <property type="molecule type" value="Genomic_DNA"/>
</dbReference>
<dbReference type="InterPro" id="IPR027417">
    <property type="entry name" value="P-loop_NTPase"/>
</dbReference>
<dbReference type="SUPFAM" id="SSF52540">
    <property type="entry name" value="P-loop containing nucleoside triphosphate hydrolases"/>
    <property type="match status" value="2"/>
</dbReference>
<dbReference type="GO" id="GO:0000723">
    <property type="term" value="P:telomere maintenance"/>
    <property type="evidence" value="ECO:0007669"/>
    <property type="project" value="InterPro"/>
</dbReference>
<dbReference type="FunFam" id="3.40.50.300:FF:001498">
    <property type="entry name" value="ATP-dependent DNA helicase"/>
    <property type="match status" value="1"/>
</dbReference>
<dbReference type="CDD" id="cd18809">
    <property type="entry name" value="SF1_C_RecD"/>
    <property type="match status" value="1"/>
</dbReference>
<protein>
    <submittedName>
        <fullName evidence="2">AAA family ATPase</fullName>
    </submittedName>
</protein>